<dbReference type="EMBL" id="VSSQ01020586">
    <property type="protein sequence ID" value="MPM65566.1"/>
    <property type="molecule type" value="Genomic_DNA"/>
</dbReference>
<feature type="compositionally biased region" description="Basic and acidic residues" evidence="1">
    <location>
        <begin position="106"/>
        <end position="119"/>
    </location>
</feature>
<sequence length="127" mass="13359">MLLVDRGLGGVDIGLGLSEVVDRGLQRDGRVGGLLLGGCFCRLRGGQRGLCVRQFGLRLLENGIGRVELRLATSDVGLRSVDLVLNLGVLVVQLVSLDGGCSWPEQQRDGKPDSGKDLADALPAAPQ</sequence>
<gene>
    <name evidence="2" type="ORF">SDC9_112463</name>
</gene>
<feature type="region of interest" description="Disordered" evidence="1">
    <location>
        <begin position="103"/>
        <end position="127"/>
    </location>
</feature>
<proteinExistence type="predicted"/>
<accession>A0A645BK16</accession>
<name>A0A645BK16_9ZZZZ</name>
<comment type="caution">
    <text evidence="2">The sequence shown here is derived from an EMBL/GenBank/DDBJ whole genome shotgun (WGS) entry which is preliminary data.</text>
</comment>
<reference evidence="2" key="1">
    <citation type="submission" date="2019-08" db="EMBL/GenBank/DDBJ databases">
        <authorList>
            <person name="Kucharzyk K."/>
            <person name="Murdoch R.W."/>
            <person name="Higgins S."/>
            <person name="Loffler F."/>
        </authorList>
    </citation>
    <scope>NUCLEOTIDE SEQUENCE</scope>
</reference>
<evidence type="ECO:0000256" key="1">
    <source>
        <dbReference type="SAM" id="MobiDB-lite"/>
    </source>
</evidence>
<protein>
    <submittedName>
        <fullName evidence="2">Uncharacterized protein</fullName>
    </submittedName>
</protein>
<evidence type="ECO:0000313" key="2">
    <source>
        <dbReference type="EMBL" id="MPM65566.1"/>
    </source>
</evidence>
<dbReference type="AlphaFoldDB" id="A0A645BK16"/>
<organism evidence="2">
    <name type="scientific">bioreactor metagenome</name>
    <dbReference type="NCBI Taxonomy" id="1076179"/>
    <lineage>
        <taxon>unclassified sequences</taxon>
        <taxon>metagenomes</taxon>
        <taxon>ecological metagenomes</taxon>
    </lineage>
</organism>